<evidence type="ECO:0000256" key="4">
    <source>
        <dbReference type="ARBA" id="ARBA00023054"/>
    </source>
</evidence>
<feature type="domain" description="DUF1279" evidence="7">
    <location>
        <begin position="124"/>
        <end position="199"/>
    </location>
</feature>
<dbReference type="OrthoDB" id="70707at2759"/>
<evidence type="ECO:0000313" key="8">
    <source>
        <dbReference type="EMBL" id="KAF7635760.1"/>
    </source>
</evidence>
<sequence>MTFCAHVNRTSNSVFSASFLPKDFIEGPPLNEEIPQKEPKYVHEMVGRKRKNRIVYGSGMCSTGALAIEKLLTFPSLTQCLWQPMRIVRMNAKNIKFIAAGCGFSFSQRFYHTGDNKPAGLFHKLKFLFKRYWLITLTTHSCLSIFGLDIVIVLEFLWLPESWVQKVRELPKSASTIAAALILYKIFTPVRYFTTIFLTYKILKLRRH</sequence>
<accession>A0A8S9ZQR3</accession>
<keyword evidence="5 6" id="KW-0472">Membrane</keyword>
<dbReference type="GO" id="GO:0005739">
    <property type="term" value="C:mitochondrion"/>
    <property type="evidence" value="ECO:0007669"/>
    <property type="project" value="TreeGrafter"/>
</dbReference>
<keyword evidence="4" id="KW-0175">Coiled coil</keyword>
<evidence type="ECO:0000256" key="5">
    <source>
        <dbReference type="ARBA" id="ARBA00023136"/>
    </source>
</evidence>
<dbReference type="PANTHER" id="PTHR21377:SF1">
    <property type="entry name" value="PROTEIN FAM210A"/>
    <property type="match status" value="1"/>
</dbReference>
<reference evidence="8" key="1">
    <citation type="journal article" date="2020" name="Ecol. Evol.">
        <title>Genome structure and content of the rice root-knot nematode (Meloidogyne graminicola).</title>
        <authorList>
            <person name="Phan N.T."/>
            <person name="Danchin E.G.J."/>
            <person name="Klopp C."/>
            <person name="Perfus-Barbeoch L."/>
            <person name="Kozlowski D.K."/>
            <person name="Koutsovoulos G.D."/>
            <person name="Lopez-Roques C."/>
            <person name="Bouchez O."/>
            <person name="Zahm M."/>
            <person name="Besnard G."/>
            <person name="Bellafiore S."/>
        </authorList>
    </citation>
    <scope>NUCLEOTIDE SEQUENCE</scope>
    <source>
        <strain evidence="8">VN-18</strain>
    </source>
</reference>
<gene>
    <name evidence="8" type="ORF">Mgra_00004852</name>
</gene>
<dbReference type="GO" id="GO:0016020">
    <property type="term" value="C:membrane"/>
    <property type="evidence" value="ECO:0007669"/>
    <property type="project" value="UniProtKB-SubCell"/>
</dbReference>
<comment type="caution">
    <text evidence="8">The sequence shown here is derived from an EMBL/GenBank/DDBJ whole genome shotgun (WGS) entry which is preliminary data.</text>
</comment>
<keyword evidence="8" id="KW-0560">Oxidoreductase</keyword>
<dbReference type="PANTHER" id="PTHR21377">
    <property type="entry name" value="PROTEIN FAM210B, MITOCHONDRIAL"/>
    <property type="match status" value="1"/>
</dbReference>
<dbReference type="InterPro" id="IPR045866">
    <property type="entry name" value="FAM210A/B-like"/>
</dbReference>
<dbReference type="GO" id="GO:0051213">
    <property type="term" value="F:dioxygenase activity"/>
    <property type="evidence" value="ECO:0007669"/>
    <property type="project" value="UniProtKB-KW"/>
</dbReference>
<keyword evidence="2 6" id="KW-0812">Transmembrane</keyword>
<protein>
    <submittedName>
        <fullName evidence="8">Fe2OG dioxygenase domain-containing protein</fullName>
    </submittedName>
</protein>
<feature type="transmembrane region" description="Helical" evidence="6">
    <location>
        <begin position="177"/>
        <end position="200"/>
    </location>
</feature>
<evidence type="ECO:0000259" key="7">
    <source>
        <dbReference type="Pfam" id="PF06916"/>
    </source>
</evidence>
<dbReference type="Proteomes" id="UP000605970">
    <property type="component" value="Unassembled WGS sequence"/>
</dbReference>
<organism evidence="8 9">
    <name type="scientific">Meloidogyne graminicola</name>
    <dbReference type="NCBI Taxonomy" id="189291"/>
    <lineage>
        <taxon>Eukaryota</taxon>
        <taxon>Metazoa</taxon>
        <taxon>Ecdysozoa</taxon>
        <taxon>Nematoda</taxon>
        <taxon>Chromadorea</taxon>
        <taxon>Rhabditida</taxon>
        <taxon>Tylenchina</taxon>
        <taxon>Tylenchomorpha</taxon>
        <taxon>Tylenchoidea</taxon>
        <taxon>Meloidogynidae</taxon>
        <taxon>Meloidogyninae</taxon>
        <taxon>Meloidogyne</taxon>
    </lineage>
</organism>
<dbReference type="AlphaFoldDB" id="A0A8S9ZQR3"/>
<keyword evidence="8" id="KW-0223">Dioxygenase</keyword>
<dbReference type="EMBL" id="JABEBT010000038">
    <property type="protein sequence ID" value="KAF7635760.1"/>
    <property type="molecule type" value="Genomic_DNA"/>
</dbReference>
<name>A0A8S9ZQR3_9BILA</name>
<evidence type="ECO:0000256" key="6">
    <source>
        <dbReference type="SAM" id="Phobius"/>
    </source>
</evidence>
<keyword evidence="9" id="KW-1185">Reference proteome</keyword>
<comment type="subcellular location">
    <subcellularLocation>
        <location evidence="1">Membrane</location>
        <topology evidence="1">Single-pass membrane protein</topology>
    </subcellularLocation>
</comment>
<dbReference type="Pfam" id="PF06916">
    <property type="entry name" value="FAM210A-B_dom"/>
    <property type="match status" value="1"/>
</dbReference>
<evidence type="ECO:0000256" key="3">
    <source>
        <dbReference type="ARBA" id="ARBA00022989"/>
    </source>
</evidence>
<evidence type="ECO:0000256" key="2">
    <source>
        <dbReference type="ARBA" id="ARBA00022692"/>
    </source>
</evidence>
<evidence type="ECO:0000256" key="1">
    <source>
        <dbReference type="ARBA" id="ARBA00004167"/>
    </source>
</evidence>
<dbReference type="InterPro" id="IPR009688">
    <property type="entry name" value="FAM210A/B-like_dom"/>
</dbReference>
<evidence type="ECO:0000313" key="9">
    <source>
        <dbReference type="Proteomes" id="UP000605970"/>
    </source>
</evidence>
<keyword evidence="3 6" id="KW-1133">Transmembrane helix</keyword>
<proteinExistence type="predicted"/>
<feature type="transmembrane region" description="Helical" evidence="6">
    <location>
        <begin position="132"/>
        <end position="157"/>
    </location>
</feature>